<keyword evidence="1" id="KW-0812">Transmembrane</keyword>
<name>A0AAT9LCZ8_9FIRM</name>
<feature type="transmembrane region" description="Helical" evidence="1">
    <location>
        <begin position="181"/>
        <end position="200"/>
    </location>
</feature>
<dbReference type="EMBL" id="CP062796">
    <property type="protein sequence ID" value="QUL98964.1"/>
    <property type="molecule type" value="Genomic_DNA"/>
</dbReference>
<feature type="transmembrane region" description="Helical" evidence="1">
    <location>
        <begin position="70"/>
        <end position="90"/>
    </location>
</feature>
<protein>
    <submittedName>
        <fullName evidence="2">Uncharacterized protein</fullName>
    </submittedName>
</protein>
<evidence type="ECO:0000256" key="1">
    <source>
        <dbReference type="SAM" id="Phobius"/>
    </source>
</evidence>
<organism evidence="2">
    <name type="scientific">Candidatus Fermentithermobacillus carboniphilus</name>
    <dbReference type="NCBI Taxonomy" id="3085328"/>
    <lineage>
        <taxon>Bacteria</taxon>
        <taxon>Bacillati</taxon>
        <taxon>Bacillota</taxon>
        <taxon>Candidatus Fermentithermobacillia</taxon>
        <taxon>Candidatus Fermentithermobacillales</taxon>
        <taxon>Candidatus Fermentithermobacillaceae</taxon>
        <taxon>Candidatus Fermentithermobacillus</taxon>
    </lineage>
</organism>
<feature type="transmembrane region" description="Helical" evidence="1">
    <location>
        <begin position="39"/>
        <end position="58"/>
    </location>
</feature>
<reference evidence="2" key="1">
    <citation type="submission" date="2020-10" db="EMBL/GenBank/DDBJ databases">
        <authorList>
            <person name="Kadnikov V."/>
            <person name="Beletsky A.V."/>
            <person name="Mardanov A.V."/>
            <person name="Karnachuk O.V."/>
            <person name="Ravin N.V."/>
        </authorList>
    </citation>
    <scope>NUCLEOTIDE SEQUENCE</scope>
    <source>
        <strain evidence="2">Bu02</strain>
    </source>
</reference>
<feature type="transmembrane region" description="Helical" evidence="1">
    <location>
        <begin position="139"/>
        <end position="161"/>
    </location>
</feature>
<keyword evidence="1" id="KW-1133">Transmembrane helix</keyword>
<evidence type="ECO:0000313" key="2">
    <source>
        <dbReference type="EMBL" id="QUL98964.1"/>
    </source>
</evidence>
<feature type="transmembrane region" description="Helical" evidence="1">
    <location>
        <begin position="7"/>
        <end position="24"/>
    </location>
</feature>
<gene>
    <name evidence="2" type="ORF">IMF26_02515</name>
</gene>
<reference evidence="2" key="2">
    <citation type="journal article" date="2023" name="Biology">
        <title>Prokaryotic Life Associated with Coal-Fire Gas Vents Revealed by Metagenomics.</title>
        <authorList>
            <person name="Kadnikov V.V."/>
            <person name="Mardanov A.V."/>
            <person name="Beletsky A.V."/>
            <person name="Karnachuk O.V."/>
            <person name="Ravin N.V."/>
        </authorList>
    </citation>
    <scope>NUCLEOTIDE SEQUENCE</scope>
    <source>
        <strain evidence="2">Bu02</strain>
    </source>
</reference>
<accession>A0AAT9LCZ8</accession>
<feature type="transmembrane region" description="Helical" evidence="1">
    <location>
        <begin position="102"/>
        <end position="127"/>
    </location>
</feature>
<proteinExistence type="predicted"/>
<keyword evidence="1" id="KW-0472">Membrane</keyword>
<dbReference type="KEGG" id="fcz:IMF26_02515"/>
<sequence length="209" mass="23075">MKKELPIALGLVAGLIWIITTYFTGPRWVETVHQELSKWYQLAGAYMVMVGVVNLTRVHGHRITQKKKDWMYSIVALVCMFGIMIFGIFIAKDSNNPGWKTFYSQIIAPMNATVYSTLVFYIASAAYRAFRIRNSQATILLVSALIMMLGRVPLGAMISPVIPQLADWILNVPNVAGMRGIQIGAAFGGIATALRVLVGIERGYMGGTE</sequence>
<dbReference type="AlphaFoldDB" id="A0AAT9LCZ8"/>